<sequence>MLCLRDRQACSCGRWNASVLVYLLVFGPQPQRFRKFLGLPLLALSLPVHFDAIFEIRELPKCPAVNAQSAPACLLSLAALKCLKISQGRKFHYKSKWIEE</sequence>
<proteinExistence type="predicted"/>
<accession>A0ACC8EMD8</accession>
<organism evidence="1 2">
    <name type="scientific">Cenococcum geophilum 1.58</name>
    <dbReference type="NCBI Taxonomy" id="794803"/>
    <lineage>
        <taxon>Eukaryota</taxon>
        <taxon>Fungi</taxon>
        <taxon>Dikarya</taxon>
        <taxon>Ascomycota</taxon>
        <taxon>Pezizomycotina</taxon>
        <taxon>Dothideomycetes</taxon>
        <taxon>Pleosporomycetidae</taxon>
        <taxon>Gloniales</taxon>
        <taxon>Gloniaceae</taxon>
        <taxon>Cenococcum</taxon>
    </lineage>
</organism>
<reference evidence="1 2" key="1">
    <citation type="journal article" date="2016" name="Nat. Commun.">
        <title>Ectomycorrhizal ecology is imprinted in the genome of the dominant symbiotic fungus Cenococcum geophilum.</title>
        <authorList>
            <consortium name="DOE Joint Genome Institute"/>
            <person name="Peter M."/>
            <person name="Kohler A."/>
            <person name="Ohm R.A."/>
            <person name="Kuo A."/>
            <person name="Krutzmann J."/>
            <person name="Morin E."/>
            <person name="Arend M."/>
            <person name="Barry K.W."/>
            <person name="Binder M."/>
            <person name="Choi C."/>
            <person name="Clum A."/>
            <person name="Copeland A."/>
            <person name="Grisel N."/>
            <person name="Haridas S."/>
            <person name="Kipfer T."/>
            <person name="LaButti K."/>
            <person name="Lindquist E."/>
            <person name="Lipzen A."/>
            <person name="Maire R."/>
            <person name="Meier B."/>
            <person name="Mihaltcheva S."/>
            <person name="Molinier V."/>
            <person name="Murat C."/>
            <person name="Poggeler S."/>
            <person name="Quandt C.A."/>
            <person name="Sperisen C."/>
            <person name="Tritt A."/>
            <person name="Tisserant E."/>
            <person name="Crous P.W."/>
            <person name="Henrissat B."/>
            <person name="Nehls U."/>
            <person name="Egli S."/>
            <person name="Spatafora J.W."/>
            <person name="Grigoriev I.V."/>
            <person name="Martin F.M."/>
        </authorList>
    </citation>
    <scope>NUCLEOTIDE SEQUENCE [LARGE SCALE GENOMIC DNA]</scope>
    <source>
        <strain evidence="1 2">1.58</strain>
    </source>
</reference>
<evidence type="ECO:0000313" key="2">
    <source>
        <dbReference type="Proteomes" id="UP000250078"/>
    </source>
</evidence>
<name>A0ACC8EMD8_9PEZI</name>
<gene>
    <name evidence="1" type="ORF">K441DRAFT_357748</name>
</gene>
<protein>
    <submittedName>
        <fullName evidence="1">Uncharacterized protein</fullName>
    </submittedName>
</protein>
<dbReference type="EMBL" id="KV748262">
    <property type="protein sequence ID" value="OCK87358.1"/>
    <property type="molecule type" value="Genomic_DNA"/>
</dbReference>
<keyword evidence="2" id="KW-1185">Reference proteome</keyword>
<dbReference type="Proteomes" id="UP000250078">
    <property type="component" value="Unassembled WGS sequence"/>
</dbReference>
<evidence type="ECO:0000313" key="1">
    <source>
        <dbReference type="EMBL" id="OCK87358.1"/>
    </source>
</evidence>